<evidence type="ECO:0008006" key="3">
    <source>
        <dbReference type="Google" id="ProtNLM"/>
    </source>
</evidence>
<gene>
    <name evidence="1" type="ORF">PFRI_24020</name>
</gene>
<keyword evidence="2" id="KW-1185">Reference proteome</keyword>
<dbReference type="STRING" id="696762.PFRI_24020"/>
<name>A0A1L9NVM7_9RHOB</name>
<dbReference type="NCBIfam" id="TIGR02219">
    <property type="entry name" value="phage_NlpC_fam"/>
    <property type="match status" value="1"/>
</dbReference>
<evidence type="ECO:0000313" key="1">
    <source>
        <dbReference type="EMBL" id="OJI93358.1"/>
    </source>
</evidence>
<proteinExistence type="predicted"/>
<reference evidence="1 2" key="1">
    <citation type="submission" date="2016-10" db="EMBL/GenBank/DDBJ databases">
        <title>Genome sequence of Planktotalea frisia SH6-1.</title>
        <authorList>
            <person name="Poehlein A."/>
            <person name="Bakenhus I."/>
            <person name="Voget S."/>
            <person name="Brinkhoff T."/>
            <person name="Simon M."/>
        </authorList>
    </citation>
    <scope>NUCLEOTIDE SEQUENCE [LARGE SCALE GENOMIC DNA]</scope>
    <source>
        <strain evidence="1 2">SH6-1</strain>
    </source>
</reference>
<dbReference type="InterPro" id="IPR011929">
    <property type="entry name" value="Phage_pept_NlpC/P60"/>
</dbReference>
<organism evidence="1 2">
    <name type="scientific">Planktotalea frisia</name>
    <dbReference type="NCBI Taxonomy" id="696762"/>
    <lineage>
        <taxon>Bacteria</taxon>
        <taxon>Pseudomonadati</taxon>
        <taxon>Pseudomonadota</taxon>
        <taxon>Alphaproteobacteria</taxon>
        <taxon>Rhodobacterales</taxon>
        <taxon>Paracoccaceae</taxon>
        <taxon>Planktotalea</taxon>
    </lineage>
</organism>
<dbReference type="SUPFAM" id="SSF54001">
    <property type="entry name" value="Cysteine proteinases"/>
    <property type="match status" value="1"/>
</dbReference>
<evidence type="ECO:0000313" key="2">
    <source>
        <dbReference type="Proteomes" id="UP000184514"/>
    </source>
</evidence>
<dbReference type="EMBL" id="MLCB01000145">
    <property type="protein sequence ID" value="OJI93358.1"/>
    <property type="molecule type" value="Genomic_DNA"/>
</dbReference>
<comment type="caution">
    <text evidence="1">The sequence shown here is derived from an EMBL/GenBank/DDBJ whole genome shotgun (WGS) entry which is preliminary data.</text>
</comment>
<accession>A0A1L9NVM7</accession>
<dbReference type="AlphaFoldDB" id="A0A1L9NVM7"/>
<dbReference type="Gene3D" id="3.90.1720.10">
    <property type="entry name" value="endopeptidase domain like (from Nostoc punctiforme)"/>
    <property type="match status" value="1"/>
</dbReference>
<protein>
    <recommendedName>
        <fullName evidence="3">NlpC/P60 domain-containing protein</fullName>
    </recommendedName>
</protein>
<dbReference type="Proteomes" id="UP000184514">
    <property type="component" value="Unassembled WGS sequence"/>
</dbReference>
<dbReference type="InterPro" id="IPR038765">
    <property type="entry name" value="Papain-like_cys_pep_sf"/>
</dbReference>
<sequence length="96" mass="10573">MVPAYSQDWAEPQGDEVLLRAALRYLLPRQEGLVAGDVLLFRMREGSIAKHIGICADAGSEPTFIHAYSGHSVTESPLSQPWQRRIAAHFAFPLGV</sequence>